<evidence type="ECO:0000256" key="1">
    <source>
        <dbReference type="ARBA" id="ARBA00005234"/>
    </source>
</evidence>
<evidence type="ECO:0000313" key="7">
    <source>
        <dbReference type="EMBL" id="CAH1450767.1"/>
    </source>
</evidence>
<name>A0AAU9PMA3_9ASTR</name>
<keyword evidence="8" id="KW-1185">Reference proteome</keyword>
<sequence length="344" mass="39829">MLSFYICYINWNLTHEESPPRQHSPPIVSSPPRRKKYNSETSSTEFATNASSSQQHEIERTYMSSDTSTRSGKKKKMRTKELMKRLLGIVADLTSNVDRVLQKKDEPDTGFGEEEDMVNEEEEEIYYHVTPIVRPQRKNGVAWYQRTPFTVKITQTMKKKAMESPEKENEDIVNEESNDVSNHLPLDSLHTATNGVGGYPKWKDVDMVLFPINIIGVHWFLVVLHLNTWKVHIYDSAQSMNFFSKYLTSGEFKSFGDSIISELDVIEYWNDFPYGYKDNTTVEFVDTIDAPQREYIQDRGDCGVFVCMFMEMIVSGVPVKIDKPCKDAGFLYKNRMTNIIWDTI</sequence>
<comment type="similarity">
    <text evidence="1">Belongs to the peptidase C48 family.</text>
</comment>
<feature type="region of interest" description="Disordered" evidence="5">
    <location>
        <begin position="16"/>
        <end position="78"/>
    </location>
</feature>
<dbReference type="GO" id="GO:0016929">
    <property type="term" value="F:deSUMOylase activity"/>
    <property type="evidence" value="ECO:0007669"/>
    <property type="project" value="TreeGrafter"/>
</dbReference>
<keyword evidence="4" id="KW-0788">Thiol protease</keyword>
<proteinExistence type="inferred from homology"/>
<accession>A0AAU9PMA3</accession>
<dbReference type="InterPro" id="IPR003653">
    <property type="entry name" value="Peptidase_C48_C"/>
</dbReference>
<evidence type="ECO:0000256" key="4">
    <source>
        <dbReference type="ARBA" id="ARBA00022807"/>
    </source>
</evidence>
<evidence type="ECO:0000256" key="3">
    <source>
        <dbReference type="ARBA" id="ARBA00022801"/>
    </source>
</evidence>
<evidence type="ECO:0000256" key="5">
    <source>
        <dbReference type="SAM" id="MobiDB-lite"/>
    </source>
</evidence>
<dbReference type="SUPFAM" id="SSF54001">
    <property type="entry name" value="Cysteine proteinases"/>
    <property type="match status" value="1"/>
</dbReference>
<evidence type="ECO:0000256" key="2">
    <source>
        <dbReference type="ARBA" id="ARBA00022670"/>
    </source>
</evidence>
<dbReference type="GO" id="GO:0006508">
    <property type="term" value="P:proteolysis"/>
    <property type="evidence" value="ECO:0007669"/>
    <property type="project" value="UniProtKB-KW"/>
</dbReference>
<dbReference type="EMBL" id="CAKMRJ010005634">
    <property type="protein sequence ID" value="CAH1450767.1"/>
    <property type="molecule type" value="Genomic_DNA"/>
</dbReference>
<dbReference type="GO" id="GO:0005634">
    <property type="term" value="C:nucleus"/>
    <property type="evidence" value="ECO:0007669"/>
    <property type="project" value="TreeGrafter"/>
</dbReference>
<reference evidence="7 8" key="1">
    <citation type="submission" date="2022-01" db="EMBL/GenBank/DDBJ databases">
        <authorList>
            <person name="Xiong W."/>
            <person name="Schranz E."/>
        </authorList>
    </citation>
    <scope>NUCLEOTIDE SEQUENCE [LARGE SCALE GENOMIC DNA]</scope>
</reference>
<evidence type="ECO:0000313" key="8">
    <source>
        <dbReference type="Proteomes" id="UP001157418"/>
    </source>
</evidence>
<dbReference type="Pfam" id="PF02902">
    <property type="entry name" value="Peptidase_C48"/>
    <property type="match status" value="1"/>
</dbReference>
<protein>
    <recommendedName>
        <fullName evidence="6">Ubiquitin-like protease family profile domain-containing protein</fullName>
    </recommendedName>
</protein>
<dbReference type="InterPro" id="IPR038765">
    <property type="entry name" value="Papain-like_cys_pep_sf"/>
</dbReference>
<feature type="compositionally biased region" description="Polar residues" evidence="5">
    <location>
        <begin position="39"/>
        <end position="55"/>
    </location>
</feature>
<dbReference type="PANTHER" id="PTHR12606:SF141">
    <property type="entry name" value="GH15225P-RELATED"/>
    <property type="match status" value="1"/>
</dbReference>
<dbReference type="Proteomes" id="UP001157418">
    <property type="component" value="Unassembled WGS sequence"/>
</dbReference>
<feature type="domain" description="Ubiquitin-like protease family profile" evidence="6">
    <location>
        <begin position="123"/>
        <end position="313"/>
    </location>
</feature>
<dbReference type="PANTHER" id="PTHR12606">
    <property type="entry name" value="SENTRIN/SUMO-SPECIFIC PROTEASE"/>
    <property type="match status" value="1"/>
</dbReference>
<dbReference type="GO" id="GO:0016926">
    <property type="term" value="P:protein desumoylation"/>
    <property type="evidence" value="ECO:0007669"/>
    <property type="project" value="TreeGrafter"/>
</dbReference>
<organism evidence="7 8">
    <name type="scientific">Lactuca virosa</name>
    <dbReference type="NCBI Taxonomy" id="75947"/>
    <lineage>
        <taxon>Eukaryota</taxon>
        <taxon>Viridiplantae</taxon>
        <taxon>Streptophyta</taxon>
        <taxon>Embryophyta</taxon>
        <taxon>Tracheophyta</taxon>
        <taxon>Spermatophyta</taxon>
        <taxon>Magnoliopsida</taxon>
        <taxon>eudicotyledons</taxon>
        <taxon>Gunneridae</taxon>
        <taxon>Pentapetalae</taxon>
        <taxon>asterids</taxon>
        <taxon>campanulids</taxon>
        <taxon>Asterales</taxon>
        <taxon>Asteraceae</taxon>
        <taxon>Cichorioideae</taxon>
        <taxon>Cichorieae</taxon>
        <taxon>Lactucinae</taxon>
        <taxon>Lactuca</taxon>
    </lineage>
</organism>
<keyword evidence="3" id="KW-0378">Hydrolase</keyword>
<comment type="caution">
    <text evidence="7">The sequence shown here is derived from an EMBL/GenBank/DDBJ whole genome shotgun (WGS) entry which is preliminary data.</text>
</comment>
<dbReference type="Gene3D" id="3.40.395.10">
    <property type="entry name" value="Adenoviral Proteinase, Chain A"/>
    <property type="match status" value="1"/>
</dbReference>
<gene>
    <name evidence="7" type="ORF">LVIROSA_LOCUS36173</name>
</gene>
<evidence type="ECO:0000259" key="6">
    <source>
        <dbReference type="PROSITE" id="PS50600"/>
    </source>
</evidence>
<dbReference type="PROSITE" id="PS50600">
    <property type="entry name" value="ULP_PROTEASE"/>
    <property type="match status" value="1"/>
</dbReference>
<dbReference type="AlphaFoldDB" id="A0AAU9PMA3"/>
<keyword evidence="2" id="KW-0645">Protease</keyword>